<dbReference type="Pfam" id="PF00557">
    <property type="entry name" value="Peptidase_M24"/>
    <property type="match status" value="1"/>
</dbReference>
<organism evidence="3 4">
    <name type="scientific">Caenorhabditis tropicalis</name>
    <dbReference type="NCBI Taxonomy" id="1561998"/>
    <lineage>
        <taxon>Eukaryota</taxon>
        <taxon>Metazoa</taxon>
        <taxon>Ecdysozoa</taxon>
        <taxon>Nematoda</taxon>
        <taxon>Chromadorea</taxon>
        <taxon>Rhabditida</taxon>
        <taxon>Rhabditina</taxon>
        <taxon>Rhabditomorpha</taxon>
        <taxon>Rhabditoidea</taxon>
        <taxon>Rhabditidae</taxon>
        <taxon>Peloderinae</taxon>
        <taxon>Caenorhabditis</taxon>
    </lineage>
</organism>
<reference evidence="4" key="1">
    <citation type="submission" date="2016-11" db="UniProtKB">
        <authorList>
            <consortium name="WormBaseParasite"/>
        </authorList>
    </citation>
    <scope>IDENTIFICATION</scope>
</reference>
<dbReference type="AlphaFoldDB" id="A0A1I7UB53"/>
<dbReference type="InterPro" id="IPR036388">
    <property type="entry name" value="WH-like_DNA-bd_sf"/>
</dbReference>
<dbReference type="InterPro" id="IPR004545">
    <property type="entry name" value="PA2G4"/>
</dbReference>
<dbReference type="InterPro" id="IPR000994">
    <property type="entry name" value="Pept_M24"/>
</dbReference>
<proteinExistence type="inferred from homology"/>
<dbReference type="NCBIfam" id="TIGR00495">
    <property type="entry name" value="crvDNA_42K"/>
    <property type="match status" value="1"/>
</dbReference>
<dbReference type="InterPro" id="IPR047113">
    <property type="entry name" value="PA2G4/ARX1"/>
</dbReference>
<dbReference type="Gene3D" id="3.90.230.10">
    <property type="entry name" value="Creatinase/methionine aminopeptidase superfamily"/>
    <property type="match status" value="1"/>
</dbReference>
<dbReference type="InterPro" id="IPR036005">
    <property type="entry name" value="Creatinase/aminopeptidase-like"/>
</dbReference>
<dbReference type="PANTHER" id="PTHR10804">
    <property type="entry name" value="PROTEASE FAMILY M24 METHIONYL AMINOPEPTIDASE, AMINOPEPTIDASE P"/>
    <property type="match status" value="1"/>
</dbReference>
<protein>
    <submittedName>
        <fullName evidence="4">Peptidase_M24 domain-containing protein</fullName>
    </submittedName>
</protein>
<dbReference type="FunFam" id="1.10.10.10:FF:000029">
    <property type="entry name" value="Proliferation-associated 2G4, a"/>
    <property type="match status" value="1"/>
</dbReference>
<dbReference type="PANTHER" id="PTHR10804:SF11">
    <property type="entry name" value="PROLIFERATION-ASSOCIATED PROTEIN 2G4"/>
    <property type="match status" value="1"/>
</dbReference>
<dbReference type="eggNOG" id="KOG2776">
    <property type="taxonomic scope" value="Eukaryota"/>
</dbReference>
<keyword evidence="3" id="KW-1185">Reference proteome</keyword>
<dbReference type="STRING" id="1561998.A0A1I7UB53"/>
<evidence type="ECO:0000259" key="2">
    <source>
        <dbReference type="Pfam" id="PF00557"/>
    </source>
</evidence>
<dbReference type="InterPro" id="IPR036390">
    <property type="entry name" value="WH_DNA-bd_sf"/>
</dbReference>
<evidence type="ECO:0000313" key="4">
    <source>
        <dbReference type="WBParaSite" id="Csp11.Scaffold629.g7558.t1"/>
    </source>
</evidence>
<dbReference type="SUPFAM" id="SSF46785">
    <property type="entry name" value="Winged helix' DNA-binding domain"/>
    <property type="match status" value="1"/>
</dbReference>
<evidence type="ECO:0000313" key="3">
    <source>
        <dbReference type="Proteomes" id="UP000095282"/>
    </source>
</evidence>
<accession>A0A1I7UB53</accession>
<dbReference type="Proteomes" id="UP000095282">
    <property type="component" value="Unplaced"/>
</dbReference>
<sequence length="393" mass="43475">MVRKDSECSSCSSDSDHDHEDFTLANDLVVTKYQVAAEITNAVLKEVISNVKEGAVVGDLCDLGDKSILARTEKIYKKEKNLLKGIAMPTCISIDNTVCHYTPLRSDAPVVLKDGQVVKIDLGTHIDGFIATAAHTVVVGASKEKKVTGKVADLIRGAYDALEVAIRTLRPDTVNYDVTKNIGKVSAEYGVTPVESMLSHQLERNVLEGEKQIIQNPGEKQKGDIEKCTIEKHEAYVIDIILSTGKGQTKEMNTRTTVYRKNDQVNYQLKMKASRTLLHDINKQFGPMLFSLRNIEDEVKAKMGVVECEKNHLLIPYPVIYEKEGEFVAQFKSTVLVMPNGLLKITGLPIDTDVYQSDLSIKDADLQKVLTSALKPKKKKEVKKSDPVATKKG</sequence>
<comment type="similarity">
    <text evidence="1">Belongs to the peptidase M24 family.</text>
</comment>
<feature type="domain" description="Peptidase M24" evidence="2">
    <location>
        <begin position="32"/>
        <end position="219"/>
    </location>
</feature>
<dbReference type="WBParaSite" id="Csp11.Scaffold629.g7558.t1">
    <property type="protein sequence ID" value="Csp11.Scaffold629.g7558.t1"/>
    <property type="gene ID" value="Csp11.Scaffold629.g7558"/>
</dbReference>
<evidence type="ECO:0000256" key="1">
    <source>
        <dbReference type="ARBA" id="ARBA00007319"/>
    </source>
</evidence>
<dbReference type="FunFam" id="3.90.230.10:FF:000013">
    <property type="entry name" value="DNA-binding protein, 42 kDa"/>
    <property type="match status" value="1"/>
</dbReference>
<name>A0A1I7UB53_9PELO</name>
<dbReference type="Gene3D" id="1.10.10.10">
    <property type="entry name" value="Winged helix-like DNA-binding domain superfamily/Winged helix DNA-binding domain"/>
    <property type="match status" value="1"/>
</dbReference>
<dbReference type="SUPFAM" id="SSF55920">
    <property type="entry name" value="Creatinase/aminopeptidase"/>
    <property type="match status" value="1"/>
</dbReference>
<dbReference type="CDD" id="cd01089">
    <property type="entry name" value="PA2G4-like"/>
    <property type="match status" value="1"/>
</dbReference>